<evidence type="ECO:0000313" key="2">
    <source>
        <dbReference type="Proteomes" id="UP000184386"/>
    </source>
</evidence>
<dbReference type="EMBL" id="FRAC01000031">
    <property type="protein sequence ID" value="SHL37193.1"/>
    <property type="molecule type" value="Genomic_DNA"/>
</dbReference>
<dbReference type="AlphaFoldDB" id="A0A1M7A3S9"/>
<dbReference type="STRING" id="1121322.SAMN02745136_04730"/>
<reference evidence="1 2" key="1">
    <citation type="submission" date="2016-11" db="EMBL/GenBank/DDBJ databases">
        <authorList>
            <person name="Jaros S."/>
            <person name="Januszkiewicz K."/>
            <person name="Wedrychowicz H."/>
        </authorList>
    </citation>
    <scope>NUCLEOTIDE SEQUENCE [LARGE SCALE GENOMIC DNA]</scope>
    <source>
        <strain evidence="1 2">DSM 15929</strain>
    </source>
</reference>
<protein>
    <submittedName>
        <fullName evidence="1">Uncharacterized protein</fullName>
    </submittedName>
</protein>
<name>A0A1M7A3S9_9FIRM</name>
<sequence>MDIQETIDYCINSAIKIGIETYNRTLDFSDDSIIFVDEILDGYHDRYINSEKDNGLIKKHANTYAHIFGIYIGEVLRCNHASDYIWMDTEFGLTLSKNVQNQVNPIAKVYKQIINGKESGDDIKSFFNIAILIMQGKFPTTR</sequence>
<organism evidence="1 2">
    <name type="scientific">Anaerocolumna jejuensis DSM 15929</name>
    <dbReference type="NCBI Taxonomy" id="1121322"/>
    <lineage>
        <taxon>Bacteria</taxon>
        <taxon>Bacillati</taxon>
        <taxon>Bacillota</taxon>
        <taxon>Clostridia</taxon>
        <taxon>Lachnospirales</taxon>
        <taxon>Lachnospiraceae</taxon>
        <taxon>Anaerocolumna</taxon>
    </lineage>
</organism>
<evidence type="ECO:0000313" key="1">
    <source>
        <dbReference type="EMBL" id="SHL37193.1"/>
    </source>
</evidence>
<proteinExistence type="predicted"/>
<accession>A0A1M7A3S9</accession>
<dbReference type="OrthoDB" id="2082504at2"/>
<keyword evidence="2" id="KW-1185">Reference proteome</keyword>
<dbReference type="RefSeq" id="WP_073279538.1">
    <property type="nucleotide sequence ID" value="NZ_FRAC01000031.1"/>
</dbReference>
<gene>
    <name evidence="1" type="ORF">SAMN02745136_04730</name>
</gene>
<dbReference type="Proteomes" id="UP000184386">
    <property type="component" value="Unassembled WGS sequence"/>
</dbReference>